<dbReference type="PANTHER" id="PTHR30136:SF24">
    <property type="entry name" value="HTH-TYPE TRANSCRIPTIONAL REPRESSOR ALLR"/>
    <property type="match status" value="1"/>
</dbReference>
<reference evidence="6 7" key="1">
    <citation type="journal article" date="2013" name="ISME J.">
        <title>A metabolic model for members of the genus Tetrasphaera involved in enhanced biological phosphorus removal.</title>
        <authorList>
            <person name="Kristiansen R."/>
            <person name="Nguyen H.T.T."/>
            <person name="Saunders A.M."/>
            <person name="Nielsen J.L."/>
            <person name="Wimmer R."/>
            <person name="Le V.Q."/>
            <person name="McIlroy S.J."/>
            <person name="Petrovski S."/>
            <person name="Seviour R.J."/>
            <person name="Calteau A."/>
            <person name="Nielsen K.L."/>
            <person name="Nielsen P.H."/>
        </authorList>
    </citation>
    <scope>NUCLEOTIDE SEQUENCE [LARGE SCALE GENOMIC DNA]</scope>
    <source>
        <strain evidence="6 7">T1-X7</strain>
    </source>
</reference>
<dbReference type="Gene3D" id="1.10.10.10">
    <property type="entry name" value="Winged helix-like DNA-binding domain superfamily/Winged helix DNA-binding domain"/>
    <property type="match status" value="1"/>
</dbReference>
<feature type="domain" description="HTH iclR-type" evidence="4">
    <location>
        <begin position="13"/>
        <end position="73"/>
    </location>
</feature>
<dbReference type="InterPro" id="IPR036390">
    <property type="entry name" value="WH_DNA-bd_sf"/>
</dbReference>
<evidence type="ECO:0000256" key="3">
    <source>
        <dbReference type="ARBA" id="ARBA00023163"/>
    </source>
</evidence>
<dbReference type="SMART" id="SM00346">
    <property type="entry name" value="HTH_ICLR"/>
    <property type="match status" value="1"/>
</dbReference>
<dbReference type="GO" id="GO:0045892">
    <property type="term" value="P:negative regulation of DNA-templated transcription"/>
    <property type="evidence" value="ECO:0007669"/>
    <property type="project" value="TreeGrafter"/>
</dbReference>
<name>A0A077M111_9MICO</name>
<evidence type="ECO:0000259" key="4">
    <source>
        <dbReference type="PROSITE" id="PS51077"/>
    </source>
</evidence>
<organism evidence="6 7">
    <name type="scientific">Nostocoides japonicum T1-X7</name>
    <dbReference type="NCBI Taxonomy" id="1194083"/>
    <lineage>
        <taxon>Bacteria</taxon>
        <taxon>Bacillati</taxon>
        <taxon>Actinomycetota</taxon>
        <taxon>Actinomycetes</taxon>
        <taxon>Micrococcales</taxon>
        <taxon>Intrasporangiaceae</taxon>
        <taxon>Nostocoides</taxon>
    </lineage>
</organism>
<dbReference type="InterPro" id="IPR011991">
    <property type="entry name" value="ArsR-like_HTH"/>
</dbReference>
<gene>
    <name evidence="6" type="ORF">BN12_70049</name>
</gene>
<sequence length="240" mass="25011">MRLDLRAAEPTSTRTVDRALALLSVVGEHGPVSLTEAARRSGLPASTALRHLRTLEAAGFVVRADAGRFSAGPRLLQLGATALGRSTLVRLAEPALERIVAATGESAYLVVRGPGGTAVYIAMVEGTRSIRHTSWVGRSVPLEGLAVGLALAGDVGPAGYAAQRDRFEPDLTAIAAPVRRPGGVAAALNVLGPTYRIDGDAIERFGQILDREARALGAALGVTPSRRPTALTPTEEEVSR</sequence>
<dbReference type="CDD" id="cd00090">
    <property type="entry name" value="HTH_ARSR"/>
    <property type="match status" value="1"/>
</dbReference>
<dbReference type="InterPro" id="IPR014757">
    <property type="entry name" value="Tscrpt_reg_IclR_C"/>
</dbReference>
<evidence type="ECO:0000256" key="2">
    <source>
        <dbReference type="ARBA" id="ARBA00023125"/>
    </source>
</evidence>
<dbReference type="InterPro" id="IPR050707">
    <property type="entry name" value="HTH_MetabolicPath_Reg"/>
</dbReference>
<dbReference type="PROSITE" id="PS51078">
    <property type="entry name" value="ICLR_ED"/>
    <property type="match status" value="1"/>
</dbReference>
<dbReference type="SUPFAM" id="SSF46785">
    <property type="entry name" value="Winged helix' DNA-binding domain"/>
    <property type="match status" value="1"/>
</dbReference>
<dbReference type="AlphaFoldDB" id="A0A077M111"/>
<proteinExistence type="predicted"/>
<comment type="caution">
    <text evidence="6">The sequence shown here is derived from an EMBL/GenBank/DDBJ whole genome shotgun (WGS) entry which is preliminary data.</text>
</comment>
<dbReference type="InterPro" id="IPR029016">
    <property type="entry name" value="GAF-like_dom_sf"/>
</dbReference>
<dbReference type="InterPro" id="IPR036388">
    <property type="entry name" value="WH-like_DNA-bd_sf"/>
</dbReference>
<dbReference type="STRING" id="1194083.BN12_70049"/>
<dbReference type="Pfam" id="PF01614">
    <property type="entry name" value="IclR_C"/>
    <property type="match status" value="2"/>
</dbReference>
<dbReference type="Pfam" id="PF09339">
    <property type="entry name" value="HTH_IclR"/>
    <property type="match status" value="1"/>
</dbReference>
<dbReference type="RefSeq" id="WP_235432273.1">
    <property type="nucleotide sequence ID" value="NZ_HF570958.1"/>
</dbReference>
<evidence type="ECO:0000313" key="7">
    <source>
        <dbReference type="Proteomes" id="UP000035721"/>
    </source>
</evidence>
<dbReference type="Gene3D" id="3.30.450.40">
    <property type="match status" value="2"/>
</dbReference>
<dbReference type="InterPro" id="IPR005471">
    <property type="entry name" value="Tscrpt_reg_IclR_N"/>
</dbReference>
<dbReference type="GO" id="GO:0003700">
    <property type="term" value="F:DNA-binding transcription factor activity"/>
    <property type="evidence" value="ECO:0007669"/>
    <property type="project" value="TreeGrafter"/>
</dbReference>
<evidence type="ECO:0000256" key="1">
    <source>
        <dbReference type="ARBA" id="ARBA00023015"/>
    </source>
</evidence>
<keyword evidence="3" id="KW-0804">Transcription</keyword>
<protein>
    <submittedName>
        <fullName evidence="6">Urocanate hydratase</fullName>
    </submittedName>
</protein>
<feature type="domain" description="IclR-ED" evidence="5">
    <location>
        <begin position="74"/>
        <end position="222"/>
    </location>
</feature>
<dbReference type="PANTHER" id="PTHR30136">
    <property type="entry name" value="HELIX-TURN-HELIX TRANSCRIPTIONAL REGULATOR, ICLR FAMILY"/>
    <property type="match status" value="1"/>
</dbReference>
<keyword evidence="7" id="KW-1185">Reference proteome</keyword>
<evidence type="ECO:0000313" key="6">
    <source>
        <dbReference type="EMBL" id="CCH80033.1"/>
    </source>
</evidence>
<dbReference type="Proteomes" id="UP000035721">
    <property type="component" value="Unassembled WGS sequence"/>
</dbReference>
<dbReference type="PROSITE" id="PS51077">
    <property type="entry name" value="HTH_ICLR"/>
    <property type="match status" value="1"/>
</dbReference>
<keyword evidence="2" id="KW-0238">DNA-binding</keyword>
<evidence type="ECO:0000259" key="5">
    <source>
        <dbReference type="PROSITE" id="PS51078"/>
    </source>
</evidence>
<dbReference type="GO" id="GO:0003677">
    <property type="term" value="F:DNA binding"/>
    <property type="evidence" value="ECO:0007669"/>
    <property type="project" value="UniProtKB-KW"/>
</dbReference>
<dbReference type="SUPFAM" id="SSF55781">
    <property type="entry name" value="GAF domain-like"/>
    <property type="match status" value="1"/>
</dbReference>
<dbReference type="EMBL" id="CAJB01000403">
    <property type="protein sequence ID" value="CCH80033.1"/>
    <property type="molecule type" value="Genomic_DNA"/>
</dbReference>
<accession>A0A077M111</accession>
<keyword evidence="1" id="KW-0805">Transcription regulation</keyword>